<dbReference type="EMBL" id="RZNJ01000003">
    <property type="protein sequence ID" value="RUT31366.1"/>
    <property type="molecule type" value="Genomic_DNA"/>
</dbReference>
<evidence type="ECO:0000313" key="3">
    <source>
        <dbReference type="Proteomes" id="UP000281547"/>
    </source>
</evidence>
<sequence>MYSAAQLSLYPMTDGFVGVILDAIGVLERYRPHLRTETDDLSTLIVAPPETLYPAMRDLFVAAAASGRHVTLSATVSRGCPGATDDPICGSDIATGPLPPLAGRITEAIAETRAAPITGIEIAAQFALYVPGSDSHSAEIAGCIEFLQGSGLRTTPKSLVTRIDGDAGPVFSTLGSAFWRFGHGSAHVVMDLTVSANSPSRR</sequence>
<proteinExistence type="predicted"/>
<dbReference type="Proteomes" id="UP000281547">
    <property type="component" value="Unassembled WGS sequence"/>
</dbReference>
<feature type="domain" description="Thiamin/hydroxymethyl pyrimidine-binding YkoF putative" evidence="1">
    <location>
        <begin position="123"/>
        <end position="201"/>
    </location>
</feature>
<dbReference type="Pfam" id="PF07615">
    <property type="entry name" value="Ykof"/>
    <property type="match status" value="2"/>
</dbReference>
<dbReference type="Gene3D" id="3.30.70.930">
    <property type="match status" value="2"/>
</dbReference>
<evidence type="ECO:0000313" key="2">
    <source>
        <dbReference type="EMBL" id="RUT31366.1"/>
    </source>
</evidence>
<protein>
    <submittedName>
        <fullName evidence="2">HMP/thiamine-binding protein</fullName>
    </submittedName>
</protein>
<dbReference type="AlphaFoldDB" id="A0A433XBB8"/>
<evidence type="ECO:0000259" key="1">
    <source>
        <dbReference type="Pfam" id="PF07615"/>
    </source>
</evidence>
<keyword evidence="3" id="KW-1185">Reference proteome</keyword>
<accession>A0A433XBB8</accession>
<gene>
    <name evidence="2" type="ORF">EMQ25_10980</name>
</gene>
<comment type="caution">
    <text evidence="2">The sequence shown here is derived from an EMBL/GenBank/DDBJ whole genome shotgun (WGS) entry which is preliminary data.</text>
</comment>
<reference evidence="2 3" key="1">
    <citation type="journal article" date="2016" name="Int. J. Syst. Evol. Microbiol.">
        <title>Arsenicitalea aurantiaca gen. nov., sp. nov., a new member of the family Hyphomicrobiaceae, isolated from high-arsenic sediment.</title>
        <authorList>
            <person name="Mu Y."/>
            <person name="Zhou L."/>
            <person name="Zeng X.C."/>
            <person name="Liu L."/>
            <person name="Pan Y."/>
            <person name="Chen X."/>
            <person name="Wang J."/>
            <person name="Li S."/>
            <person name="Li W.J."/>
            <person name="Wang Y."/>
        </authorList>
    </citation>
    <scope>NUCLEOTIDE SEQUENCE [LARGE SCALE GENOMIC DNA]</scope>
    <source>
        <strain evidence="2 3">42-50</strain>
    </source>
</reference>
<name>A0A433XBB8_9HYPH</name>
<organism evidence="2 3">
    <name type="scientific">Arsenicitalea aurantiaca</name>
    <dbReference type="NCBI Taxonomy" id="1783274"/>
    <lineage>
        <taxon>Bacteria</taxon>
        <taxon>Pseudomonadati</taxon>
        <taxon>Pseudomonadota</taxon>
        <taxon>Alphaproteobacteria</taxon>
        <taxon>Hyphomicrobiales</taxon>
        <taxon>Devosiaceae</taxon>
        <taxon>Arsenicitalea</taxon>
    </lineage>
</organism>
<dbReference type="InterPro" id="IPR029756">
    <property type="entry name" value="MTH1187/YkoF-like"/>
</dbReference>
<dbReference type="RefSeq" id="WP_127188611.1">
    <property type="nucleotide sequence ID" value="NZ_RZNJ01000003.1"/>
</dbReference>
<feature type="domain" description="Thiamin/hydroxymethyl pyrimidine-binding YkoF putative" evidence="1">
    <location>
        <begin position="4"/>
        <end position="82"/>
    </location>
</feature>
<dbReference type="SUPFAM" id="SSF89957">
    <property type="entry name" value="MTH1187/YkoF-like"/>
    <property type="match status" value="1"/>
</dbReference>
<dbReference type="OrthoDB" id="7767286at2"/>
<dbReference type="InterPro" id="IPR011522">
    <property type="entry name" value="Thiamin/HMP-bd_put_YkoF"/>
</dbReference>